<feature type="domain" description="C-type lectin" evidence="6">
    <location>
        <begin position="132"/>
        <end position="256"/>
    </location>
</feature>
<dbReference type="Proteomes" id="UP001221898">
    <property type="component" value="Unassembled WGS sequence"/>
</dbReference>
<dbReference type="PANTHER" id="PTHR46490">
    <property type="entry name" value="C-TYPE LECTIN DOMAIN FAMILY 12 MEMBER A-RELATED"/>
    <property type="match status" value="1"/>
</dbReference>
<keyword evidence="3" id="KW-0325">Glycoprotein</keyword>
<dbReference type="InterPro" id="IPR016187">
    <property type="entry name" value="CTDL_fold"/>
</dbReference>
<protein>
    <recommendedName>
        <fullName evidence="6">C-type lectin domain-containing protein</fullName>
    </recommendedName>
</protein>
<keyword evidence="5" id="KW-1133">Transmembrane helix</keyword>
<proteinExistence type="predicted"/>
<dbReference type="AlphaFoldDB" id="A0AAD7RZ05"/>
<feature type="transmembrane region" description="Helical" evidence="5">
    <location>
        <begin position="49"/>
        <end position="72"/>
    </location>
</feature>
<accession>A0AAD7RZ05</accession>
<dbReference type="InterPro" id="IPR001304">
    <property type="entry name" value="C-type_lectin-like"/>
</dbReference>
<dbReference type="SUPFAM" id="SSF56436">
    <property type="entry name" value="C-type lectin-like"/>
    <property type="match status" value="1"/>
</dbReference>
<name>A0AAD7RZ05_9TELE</name>
<evidence type="ECO:0000256" key="3">
    <source>
        <dbReference type="ARBA" id="ARBA00023180"/>
    </source>
</evidence>
<feature type="compositionally biased region" description="Polar residues" evidence="4">
    <location>
        <begin position="1"/>
        <end position="12"/>
    </location>
</feature>
<dbReference type="PANTHER" id="PTHR46490:SF6">
    <property type="entry name" value="ASIALOGLYCOPROTEIN RECEPTOR 1-LIKE-RELATED"/>
    <property type="match status" value="1"/>
</dbReference>
<evidence type="ECO:0000256" key="2">
    <source>
        <dbReference type="ARBA" id="ARBA00023157"/>
    </source>
</evidence>
<dbReference type="InterPro" id="IPR052309">
    <property type="entry name" value="C-type_Lectin_Domain_Fam1"/>
</dbReference>
<keyword evidence="1" id="KW-0430">Lectin</keyword>
<gene>
    <name evidence="7" type="ORF">AAFF_G00071240</name>
</gene>
<comment type="caution">
    <text evidence="7">The sequence shown here is derived from an EMBL/GenBank/DDBJ whole genome shotgun (WGS) entry which is preliminary data.</text>
</comment>
<dbReference type="SMART" id="SM00034">
    <property type="entry name" value="CLECT"/>
    <property type="match status" value="1"/>
</dbReference>
<feature type="region of interest" description="Disordered" evidence="4">
    <location>
        <begin position="1"/>
        <end position="23"/>
    </location>
</feature>
<evidence type="ECO:0000256" key="4">
    <source>
        <dbReference type="SAM" id="MobiDB-lite"/>
    </source>
</evidence>
<dbReference type="Pfam" id="PF00059">
    <property type="entry name" value="Lectin_C"/>
    <property type="match status" value="1"/>
</dbReference>
<organism evidence="7 8">
    <name type="scientific">Aldrovandia affinis</name>
    <dbReference type="NCBI Taxonomy" id="143900"/>
    <lineage>
        <taxon>Eukaryota</taxon>
        <taxon>Metazoa</taxon>
        <taxon>Chordata</taxon>
        <taxon>Craniata</taxon>
        <taxon>Vertebrata</taxon>
        <taxon>Euteleostomi</taxon>
        <taxon>Actinopterygii</taxon>
        <taxon>Neopterygii</taxon>
        <taxon>Teleostei</taxon>
        <taxon>Notacanthiformes</taxon>
        <taxon>Halosauridae</taxon>
        <taxon>Aldrovandia</taxon>
    </lineage>
</organism>
<evidence type="ECO:0000256" key="5">
    <source>
        <dbReference type="SAM" id="Phobius"/>
    </source>
</evidence>
<dbReference type="PROSITE" id="PS50041">
    <property type="entry name" value="C_TYPE_LECTIN_2"/>
    <property type="match status" value="1"/>
</dbReference>
<keyword evidence="2" id="KW-1015">Disulfide bond</keyword>
<evidence type="ECO:0000259" key="6">
    <source>
        <dbReference type="PROSITE" id="PS50041"/>
    </source>
</evidence>
<keyword evidence="5" id="KW-0812">Transmembrane</keyword>
<dbReference type="CDD" id="cd03590">
    <property type="entry name" value="CLECT_DC-SIGN_like"/>
    <property type="match status" value="1"/>
</dbReference>
<dbReference type="GO" id="GO:0030246">
    <property type="term" value="F:carbohydrate binding"/>
    <property type="evidence" value="ECO:0007669"/>
    <property type="project" value="UniProtKB-KW"/>
</dbReference>
<dbReference type="InterPro" id="IPR016186">
    <property type="entry name" value="C-type_lectin-like/link_sf"/>
</dbReference>
<evidence type="ECO:0000313" key="8">
    <source>
        <dbReference type="Proteomes" id="UP001221898"/>
    </source>
</evidence>
<keyword evidence="5" id="KW-0472">Membrane</keyword>
<dbReference type="EMBL" id="JAINUG010000142">
    <property type="protein sequence ID" value="KAJ8392920.1"/>
    <property type="molecule type" value="Genomic_DNA"/>
</dbReference>
<keyword evidence="8" id="KW-1185">Reference proteome</keyword>
<evidence type="ECO:0000313" key="7">
    <source>
        <dbReference type="EMBL" id="KAJ8392920.1"/>
    </source>
</evidence>
<reference evidence="7" key="1">
    <citation type="journal article" date="2023" name="Science">
        <title>Genome structures resolve the early diversification of teleost fishes.</title>
        <authorList>
            <person name="Parey E."/>
            <person name="Louis A."/>
            <person name="Montfort J."/>
            <person name="Bouchez O."/>
            <person name="Roques C."/>
            <person name="Iampietro C."/>
            <person name="Lluch J."/>
            <person name="Castinel A."/>
            <person name="Donnadieu C."/>
            <person name="Desvignes T."/>
            <person name="Floi Bucao C."/>
            <person name="Jouanno E."/>
            <person name="Wen M."/>
            <person name="Mejri S."/>
            <person name="Dirks R."/>
            <person name="Jansen H."/>
            <person name="Henkel C."/>
            <person name="Chen W.J."/>
            <person name="Zahm M."/>
            <person name="Cabau C."/>
            <person name="Klopp C."/>
            <person name="Thompson A.W."/>
            <person name="Robinson-Rechavi M."/>
            <person name="Braasch I."/>
            <person name="Lecointre G."/>
            <person name="Bobe J."/>
            <person name="Postlethwait J.H."/>
            <person name="Berthelot C."/>
            <person name="Roest Crollius H."/>
            <person name="Guiguen Y."/>
        </authorList>
    </citation>
    <scope>NUCLEOTIDE SEQUENCE</scope>
    <source>
        <strain evidence="7">NC1722</strain>
    </source>
</reference>
<dbReference type="Gene3D" id="3.10.100.10">
    <property type="entry name" value="Mannose-Binding Protein A, subunit A"/>
    <property type="match status" value="1"/>
</dbReference>
<evidence type="ECO:0000256" key="1">
    <source>
        <dbReference type="ARBA" id="ARBA00022734"/>
    </source>
</evidence>
<sequence>MEEVENYTSLQEFTEDMPSKGNQPILYTTQGRQDIQGMKWRMECVRRQTVLLLVTVLLVSISANIALSVLLYKATIISTCSQAAATKVIPTPKTNTLQNRYNQLCQDYTDLGKNCTEQEKECKPCPDLWLHLEDKCYYFSPNKQDWEDSKKSCESLGSHLIILHSHKQHEAMEKEAWRQGGFDYHYWIGLTDSETEGVWKWVDDTTVNNTYWDDEYREPDNHPSSGIHGEDCAVLDSHARTWFDVPCEYTYKRICEMDALYIN</sequence>
<dbReference type="InterPro" id="IPR033989">
    <property type="entry name" value="CD209-like_CTLD"/>
</dbReference>